<proteinExistence type="predicted"/>
<dbReference type="EMBL" id="JABBFV010000006">
    <property type="protein sequence ID" value="NML10687.1"/>
    <property type="molecule type" value="Genomic_DNA"/>
</dbReference>
<evidence type="ECO:0000313" key="2">
    <source>
        <dbReference type="Proteomes" id="UP000519023"/>
    </source>
</evidence>
<dbReference type="AlphaFoldDB" id="A0A7X9ZSK0"/>
<dbReference type="RefSeq" id="WP_169573173.1">
    <property type="nucleotide sequence ID" value="NZ_JABBFV010000006.1"/>
</dbReference>
<name>A0A7X9ZSK0_9SPHN</name>
<comment type="caution">
    <text evidence="1">The sequence shown here is derived from an EMBL/GenBank/DDBJ whole genome shotgun (WGS) entry which is preliminary data.</text>
</comment>
<organism evidence="1 2">
    <name type="scientific">Sphingobium psychrophilum</name>
    <dbReference type="NCBI Taxonomy" id="2728834"/>
    <lineage>
        <taxon>Bacteria</taxon>
        <taxon>Pseudomonadati</taxon>
        <taxon>Pseudomonadota</taxon>
        <taxon>Alphaproteobacteria</taxon>
        <taxon>Sphingomonadales</taxon>
        <taxon>Sphingomonadaceae</taxon>
        <taxon>Sphingobium</taxon>
    </lineage>
</organism>
<gene>
    <name evidence="1" type="ORF">HHL08_11090</name>
</gene>
<reference evidence="1 2" key="1">
    <citation type="submission" date="2020-04" db="EMBL/GenBank/DDBJ databases">
        <title>Sphingobium sp. AR-3-1 isolated from Arctic soil.</title>
        <authorList>
            <person name="Dahal R.H."/>
            <person name="Chaudhary D.K."/>
        </authorList>
    </citation>
    <scope>NUCLEOTIDE SEQUENCE [LARGE SCALE GENOMIC DNA]</scope>
    <source>
        <strain evidence="1 2">AR-3-1</strain>
    </source>
</reference>
<accession>A0A7X9ZSK0</accession>
<dbReference type="Proteomes" id="UP000519023">
    <property type="component" value="Unassembled WGS sequence"/>
</dbReference>
<sequence length="93" mass="10710">MELMAEYLVSCVQRDLTKLNHPLYRLGGRDHETMQRWNRDVSMVIDLIRKGDDSFWLQIGANLVRIEVAEKPRRLVLSDGFAIDALLNLPGCL</sequence>
<evidence type="ECO:0000313" key="1">
    <source>
        <dbReference type="EMBL" id="NML10687.1"/>
    </source>
</evidence>
<keyword evidence="2" id="KW-1185">Reference proteome</keyword>
<protein>
    <submittedName>
        <fullName evidence="1">Uncharacterized protein</fullName>
    </submittedName>
</protein>